<evidence type="ECO:0000313" key="1">
    <source>
        <dbReference type="EMBL" id="MFD0863250.1"/>
    </source>
</evidence>
<organism evidence="1 2">
    <name type="scientific">Sungkyunkwania multivorans</name>
    <dbReference type="NCBI Taxonomy" id="1173618"/>
    <lineage>
        <taxon>Bacteria</taxon>
        <taxon>Pseudomonadati</taxon>
        <taxon>Bacteroidota</taxon>
        <taxon>Flavobacteriia</taxon>
        <taxon>Flavobacteriales</taxon>
        <taxon>Flavobacteriaceae</taxon>
        <taxon>Sungkyunkwania</taxon>
    </lineage>
</organism>
<accession>A0ABW3D2H2</accession>
<evidence type="ECO:0000313" key="2">
    <source>
        <dbReference type="Proteomes" id="UP001596978"/>
    </source>
</evidence>
<dbReference type="Proteomes" id="UP001596978">
    <property type="component" value="Unassembled WGS sequence"/>
</dbReference>
<protein>
    <submittedName>
        <fullName evidence="1">Uncharacterized protein</fullName>
    </submittedName>
</protein>
<name>A0ABW3D2H2_9FLAO</name>
<dbReference type="EMBL" id="JBHTJH010000017">
    <property type="protein sequence ID" value="MFD0863250.1"/>
    <property type="molecule type" value="Genomic_DNA"/>
</dbReference>
<dbReference type="RefSeq" id="WP_386409118.1">
    <property type="nucleotide sequence ID" value="NZ_JBHTJH010000017.1"/>
</dbReference>
<keyword evidence="2" id="KW-1185">Reference proteome</keyword>
<reference evidence="2" key="1">
    <citation type="journal article" date="2019" name="Int. J. Syst. Evol. Microbiol.">
        <title>The Global Catalogue of Microorganisms (GCM) 10K type strain sequencing project: providing services to taxonomists for standard genome sequencing and annotation.</title>
        <authorList>
            <consortium name="The Broad Institute Genomics Platform"/>
            <consortium name="The Broad Institute Genome Sequencing Center for Infectious Disease"/>
            <person name="Wu L."/>
            <person name="Ma J."/>
        </authorList>
    </citation>
    <scope>NUCLEOTIDE SEQUENCE [LARGE SCALE GENOMIC DNA]</scope>
    <source>
        <strain evidence="2">CCUG 62952</strain>
    </source>
</reference>
<gene>
    <name evidence="1" type="ORF">ACFQ1M_13635</name>
</gene>
<proteinExistence type="predicted"/>
<sequence>MYLQDLMYFLCCITFLINQEPIRLGTDLLEKRVAGKDLSRFNKLQDNEVLKFGIIRKSLISDYYQLKESKASFLGENANNLIIAVENDTITSFQFEITTANLDFFERVKNIYGEPTWTMNHGILPKKIDLQQSSIKELNLSEYNTLNWHLDKVKRYDLFIENYSQENKLVVKFLVYKNLK</sequence>
<comment type="caution">
    <text evidence="1">The sequence shown here is derived from an EMBL/GenBank/DDBJ whole genome shotgun (WGS) entry which is preliminary data.</text>
</comment>